<accession>A3ABE7</accession>
<dbReference type="Proteomes" id="UP000007752">
    <property type="component" value="Chromosome 2"/>
</dbReference>
<protein>
    <submittedName>
        <fullName evidence="2">Uncharacterized protein</fullName>
    </submittedName>
</protein>
<proteinExistence type="predicted"/>
<dbReference type="AlphaFoldDB" id="A3ABE7"/>
<organism evidence="2">
    <name type="scientific">Oryza sativa subsp. japonica</name>
    <name type="common">Rice</name>
    <dbReference type="NCBI Taxonomy" id="39947"/>
    <lineage>
        <taxon>Eukaryota</taxon>
        <taxon>Viridiplantae</taxon>
        <taxon>Streptophyta</taxon>
        <taxon>Embryophyta</taxon>
        <taxon>Tracheophyta</taxon>
        <taxon>Spermatophyta</taxon>
        <taxon>Magnoliopsida</taxon>
        <taxon>Liliopsida</taxon>
        <taxon>Poales</taxon>
        <taxon>Poaceae</taxon>
        <taxon>BOP clade</taxon>
        <taxon>Oryzoideae</taxon>
        <taxon>Oryzeae</taxon>
        <taxon>Oryzinae</taxon>
        <taxon>Oryza</taxon>
        <taxon>Oryza sativa</taxon>
    </lineage>
</organism>
<name>A3ABE7_ORYSJ</name>
<evidence type="ECO:0000313" key="2">
    <source>
        <dbReference type="EMBL" id="EAZ24636.1"/>
    </source>
</evidence>
<reference evidence="2" key="1">
    <citation type="journal article" date="2005" name="PLoS Biol.">
        <title>The genomes of Oryza sativa: a history of duplications.</title>
        <authorList>
            <person name="Yu J."/>
            <person name="Wang J."/>
            <person name="Lin W."/>
            <person name="Li S."/>
            <person name="Li H."/>
            <person name="Zhou J."/>
            <person name="Ni P."/>
            <person name="Dong W."/>
            <person name="Hu S."/>
            <person name="Zeng C."/>
            <person name="Zhang J."/>
            <person name="Zhang Y."/>
            <person name="Li R."/>
            <person name="Xu Z."/>
            <person name="Li S."/>
            <person name="Li X."/>
            <person name="Zheng H."/>
            <person name="Cong L."/>
            <person name="Lin L."/>
            <person name="Yin J."/>
            <person name="Geng J."/>
            <person name="Li G."/>
            <person name="Shi J."/>
            <person name="Liu J."/>
            <person name="Lv H."/>
            <person name="Li J."/>
            <person name="Wang J."/>
            <person name="Deng Y."/>
            <person name="Ran L."/>
            <person name="Shi X."/>
            <person name="Wang X."/>
            <person name="Wu Q."/>
            <person name="Li C."/>
            <person name="Ren X."/>
            <person name="Wang J."/>
            <person name="Wang X."/>
            <person name="Li D."/>
            <person name="Liu D."/>
            <person name="Zhang X."/>
            <person name="Ji Z."/>
            <person name="Zhao W."/>
            <person name="Sun Y."/>
            <person name="Zhang Z."/>
            <person name="Bao J."/>
            <person name="Han Y."/>
            <person name="Dong L."/>
            <person name="Ji J."/>
            <person name="Chen P."/>
            <person name="Wu S."/>
            <person name="Liu J."/>
            <person name="Xiao Y."/>
            <person name="Bu D."/>
            <person name="Tan J."/>
            <person name="Yang L."/>
            <person name="Ye C."/>
            <person name="Zhang J."/>
            <person name="Xu J."/>
            <person name="Zhou Y."/>
            <person name="Yu Y."/>
            <person name="Zhang B."/>
            <person name="Zhuang S."/>
            <person name="Wei H."/>
            <person name="Liu B."/>
            <person name="Lei M."/>
            <person name="Yu H."/>
            <person name="Li Y."/>
            <person name="Xu H."/>
            <person name="Wei S."/>
            <person name="He X."/>
            <person name="Fang L."/>
            <person name="Zhang Z."/>
            <person name="Zhang Y."/>
            <person name="Huang X."/>
            <person name="Su Z."/>
            <person name="Tong W."/>
            <person name="Li J."/>
            <person name="Tong Z."/>
            <person name="Li S."/>
            <person name="Ye J."/>
            <person name="Wang L."/>
            <person name="Fang L."/>
            <person name="Lei T."/>
            <person name="Chen C."/>
            <person name="Chen H."/>
            <person name="Xu Z."/>
            <person name="Li H."/>
            <person name="Huang H."/>
            <person name="Zhang F."/>
            <person name="Xu H."/>
            <person name="Li N."/>
            <person name="Zhao C."/>
            <person name="Li S."/>
            <person name="Dong L."/>
            <person name="Huang Y."/>
            <person name="Li L."/>
            <person name="Xi Y."/>
            <person name="Qi Q."/>
            <person name="Li W."/>
            <person name="Zhang B."/>
            <person name="Hu W."/>
            <person name="Zhang Y."/>
            <person name="Tian X."/>
            <person name="Jiao Y."/>
            <person name="Liang X."/>
            <person name="Jin J."/>
            <person name="Gao L."/>
            <person name="Zheng W."/>
            <person name="Hao B."/>
            <person name="Liu S."/>
            <person name="Wang W."/>
            <person name="Yuan L."/>
            <person name="Cao M."/>
            <person name="McDermott J."/>
            <person name="Samudrala R."/>
            <person name="Wang J."/>
            <person name="Wong G.K."/>
            <person name="Yang H."/>
        </authorList>
    </citation>
    <scope>NUCLEOTIDE SEQUENCE [LARGE SCALE GENOMIC DNA]</scope>
</reference>
<gene>
    <name evidence="2" type="ORF">OsJ_08404</name>
</gene>
<feature type="region of interest" description="Disordered" evidence="1">
    <location>
        <begin position="44"/>
        <end position="72"/>
    </location>
</feature>
<dbReference type="EMBL" id="CM000139">
    <property type="protein sequence ID" value="EAZ24636.1"/>
    <property type="molecule type" value="Genomic_DNA"/>
</dbReference>
<evidence type="ECO:0000256" key="1">
    <source>
        <dbReference type="SAM" id="MobiDB-lite"/>
    </source>
</evidence>
<reference evidence="2" key="2">
    <citation type="submission" date="2008-12" db="EMBL/GenBank/DDBJ databases">
        <title>Improved gene annotation of the rice (Oryza sativa) genomes.</title>
        <authorList>
            <person name="Wang J."/>
            <person name="Li R."/>
            <person name="Fan W."/>
            <person name="Huang Q."/>
            <person name="Zhang J."/>
            <person name="Zhou Y."/>
            <person name="Hu Y."/>
            <person name="Zi S."/>
            <person name="Li J."/>
            <person name="Ni P."/>
            <person name="Zheng H."/>
            <person name="Zhang Y."/>
            <person name="Zhao M."/>
            <person name="Hao Q."/>
            <person name="McDermott J."/>
            <person name="Samudrala R."/>
            <person name="Kristiansen K."/>
            <person name="Wong G.K.-S."/>
        </authorList>
    </citation>
    <scope>NUCLEOTIDE SEQUENCE</scope>
</reference>
<sequence length="87" mass="9517">MAYETGYYQEKYAESTSLCVMALERTVWYSMAFVTAGLLRKPPVSPQSHAALPTSPSPAVDEETSHSLGGVWKRGTKGVFGWRDMGG</sequence>